<comment type="function">
    <text evidence="3">Essential component of the SCF (SKP1-CUL1-F-box protein) E3 ubiquitin ligase complexes, which mediate the ubiquitination and subsequent proteasomal degradation of target proteins.</text>
</comment>
<reference evidence="7" key="2">
    <citation type="submission" date="2015-01" db="EMBL/GenBank/DDBJ databases">
        <title>Evolutionary Origins and Diversification of the Mycorrhizal Mutualists.</title>
        <authorList>
            <consortium name="DOE Joint Genome Institute"/>
            <consortium name="Mycorrhizal Genomics Consortium"/>
            <person name="Kohler A."/>
            <person name="Kuo A."/>
            <person name="Nagy L.G."/>
            <person name="Floudas D."/>
            <person name="Copeland A."/>
            <person name="Barry K.W."/>
            <person name="Cichocki N."/>
            <person name="Veneault-Fourrey C."/>
            <person name="LaButti K."/>
            <person name="Lindquist E.A."/>
            <person name="Lipzen A."/>
            <person name="Lundell T."/>
            <person name="Morin E."/>
            <person name="Murat C."/>
            <person name="Riley R."/>
            <person name="Ohm R."/>
            <person name="Sun H."/>
            <person name="Tunlid A."/>
            <person name="Henrissat B."/>
            <person name="Grigoriev I.V."/>
            <person name="Hibbett D.S."/>
            <person name="Martin F."/>
        </authorList>
    </citation>
    <scope>NUCLEOTIDE SEQUENCE [LARGE SCALE GENOMIC DNA]</scope>
    <source>
        <strain evidence="7">UH-Slu-Lm8-n1</strain>
    </source>
</reference>
<comment type="similarity">
    <text evidence="1 3">Belongs to the SKP1 family.</text>
</comment>
<comment type="pathway">
    <text evidence="3">Protein modification; protein ubiquitination.</text>
</comment>
<dbReference type="InterPro" id="IPR016897">
    <property type="entry name" value="SKP1"/>
</dbReference>
<dbReference type="UniPathway" id="UPA00143"/>
<name>A0A0D0B4F3_9AGAM</name>
<evidence type="ECO:0000259" key="4">
    <source>
        <dbReference type="Pfam" id="PF01466"/>
    </source>
</evidence>
<keyword evidence="7" id="KW-1185">Reference proteome</keyword>
<feature type="domain" description="SKP1 component POZ" evidence="5">
    <location>
        <begin position="1"/>
        <end position="62"/>
    </location>
</feature>
<accession>A0A0D0B4F3</accession>
<dbReference type="InParanoid" id="A0A0D0B4F3"/>
<dbReference type="PANTHER" id="PTHR11165">
    <property type="entry name" value="SKP1"/>
    <property type="match status" value="1"/>
</dbReference>
<evidence type="ECO:0000313" key="6">
    <source>
        <dbReference type="EMBL" id="KIK41362.1"/>
    </source>
</evidence>
<dbReference type="GO" id="GO:0006511">
    <property type="term" value="P:ubiquitin-dependent protein catabolic process"/>
    <property type="evidence" value="ECO:0007669"/>
    <property type="project" value="InterPro"/>
</dbReference>
<dbReference type="HOGENOM" id="CLU_059252_6_1_1"/>
<dbReference type="EMBL" id="KN835271">
    <property type="protein sequence ID" value="KIK41362.1"/>
    <property type="molecule type" value="Genomic_DNA"/>
</dbReference>
<keyword evidence="2 3" id="KW-0833">Ubl conjugation pathway</keyword>
<dbReference type="SUPFAM" id="SSF81382">
    <property type="entry name" value="Skp1 dimerisation domain-like"/>
    <property type="match status" value="1"/>
</dbReference>
<dbReference type="GO" id="GO:0016567">
    <property type="term" value="P:protein ubiquitination"/>
    <property type="evidence" value="ECO:0007669"/>
    <property type="project" value="UniProtKB-UniPathway"/>
</dbReference>
<protein>
    <recommendedName>
        <fullName evidence="3">E3 ubiquitin ligase complex SCF subunit</fullName>
    </recommendedName>
</protein>
<dbReference type="OrthoDB" id="7827685at2759"/>
<evidence type="ECO:0000256" key="1">
    <source>
        <dbReference type="ARBA" id="ARBA00009993"/>
    </source>
</evidence>
<dbReference type="InterPro" id="IPR016072">
    <property type="entry name" value="Skp1_comp_dimer"/>
</dbReference>
<proteinExistence type="inferred from homology"/>
<comment type="subunit">
    <text evidence="3">Component of the SCF (SKP1-CUL1-F-box protein) E3 ubiquitin ligase complexes.</text>
</comment>
<organism evidence="6 7">
    <name type="scientific">Suillus luteus UH-Slu-Lm8-n1</name>
    <dbReference type="NCBI Taxonomy" id="930992"/>
    <lineage>
        <taxon>Eukaryota</taxon>
        <taxon>Fungi</taxon>
        <taxon>Dikarya</taxon>
        <taxon>Basidiomycota</taxon>
        <taxon>Agaricomycotina</taxon>
        <taxon>Agaricomycetes</taxon>
        <taxon>Agaricomycetidae</taxon>
        <taxon>Boletales</taxon>
        <taxon>Suillineae</taxon>
        <taxon>Suillaceae</taxon>
        <taxon>Suillus</taxon>
    </lineage>
</organism>
<dbReference type="InterPro" id="IPR036296">
    <property type="entry name" value="SKP1-like_dim_sf"/>
</dbReference>
<dbReference type="InterPro" id="IPR001232">
    <property type="entry name" value="SKP1-like"/>
</dbReference>
<dbReference type="PIRSF" id="PIRSF028729">
    <property type="entry name" value="E3_ubiquit_lig_SCF_Skp"/>
    <property type="match status" value="1"/>
</dbReference>
<sequence>MVLLVTSDKEEVNVDNEVVECSTLLKTMLEGYRDPVQPKIPLPDVSSKVLKKVTEYCKYYKNDACPAARNQNEPCRPTDISEWDQKSITADQDMLFEIILAANYLQITSLFDFGYQTVVNGTKGKTPEELCNFFGIVNEFTAETKERRP</sequence>
<dbReference type="Gene3D" id="3.30.710.10">
    <property type="entry name" value="Potassium Channel Kv1.1, Chain A"/>
    <property type="match status" value="1"/>
</dbReference>
<evidence type="ECO:0000259" key="5">
    <source>
        <dbReference type="Pfam" id="PF03931"/>
    </source>
</evidence>
<reference evidence="6 7" key="1">
    <citation type="submission" date="2014-04" db="EMBL/GenBank/DDBJ databases">
        <authorList>
            <consortium name="DOE Joint Genome Institute"/>
            <person name="Kuo A."/>
            <person name="Ruytinx J."/>
            <person name="Rineau F."/>
            <person name="Colpaert J."/>
            <person name="Kohler A."/>
            <person name="Nagy L.G."/>
            <person name="Floudas D."/>
            <person name="Copeland A."/>
            <person name="Barry K.W."/>
            <person name="Cichocki N."/>
            <person name="Veneault-Fourrey C."/>
            <person name="LaButti K."/>
            <person name="Lindquist E.A."/>
            <person name="Lipzen A."/>
            <person name="Lundell T."/>
            <person name="Morin E."/>
            <person name="Murat C."/>
            <person name="Sun H."/>
            <person name="Tunlid A."/>
            <person name="Henrissat B."/>
            <person name="Grigoriev I.V."/>
            <person name="Hibbett D.S."/>
            <person name="Martin F."/>
            <person name="Nordberg H.P."/>
            <person name="Cantor M.N."/>
            <person name="Hua S.X."/>
        </authorList>
    </citation>
    <scope>NUCLEOTIDE SEQUENCE [LARGE SCALE GENOMIC DNA]</scope>
    <source>
        <strain evidence="6 7">UH-Slu-Lm8-n1</strain>
    </source>
</reference>
<dbReference type="CDD" id="cd18322">
    <property type="entry name" value="BTB_POZ_SKP1"/>
    <property type="match status" value="1"/>
</dbReference>
<dbReference type="Pfam" id="PF01466">
    <property type="entry name" value="Skp1"/>
    <property type="match status" value="1"/>
</dbReference>
<dbReference type="InterPro" id="IPR011333">
    <property type="entry name" value="SKP1/BTB/POZ_sf"/>
</dbReference>
<evidence type="ECO:0000256" key="2">
    <source>
        <dbReference type="ARBA" id="ARBA00022786"/>
    </source>
</evidence>
<dbReference type="InterPro" id="IPR016073">
    <property type="entry name" value="Skp1_comp_POZ"/>
</dbReference>
<dbReference type="AlphaFoldDB" id="A0A0D0B4F3"/>
<dbReference type="STRING" id="930992.A0A0D0B4F3"/>
<dbReference type="Proteomes" id="UP000054485">
    <property type="component" value="Unassembled WGS sequence"/>
</dbReference>
<evidence type="ECO:0000313" key="7">
    <source>
        <dbReference type="Proteomes" id="UP000054485"/>
    </source>
</evidence>
<dbReference type="SUPFAM" id="SSF54695">
    <property type="entry name" value="POZ domain"/>
    <property type="match status" value="1"/>
</dbReference>
<evidence type="ECO:0000256" key="3">
    <source>
        <dbReference type="PIRNR" id="PIRNR028729"/>
    </source>
</evidence>
<dbReference type="SMART" id="SM00512">
    <property type="entry name" value="Skp1"/>
    <property type="match status" value="1"/>
</dbReference>
<dbReference type="Pfam" id="PF03931">
    <property type="entry name" value="Skp1_POZ"/>
    <property type="match status" value="1"/>
</dbReference>
<gene>
    <name evidence="6" type="ORF">CY34DRAFT_806164</name>
</gene>
<feature type="domain" description="SKP1 component dimerisation" evidence="4">
    <location>
        <begin position="109"/>
        <end position="147"/>
    </location>
</feature>